<dbReference type="Proteomes" id="UP000814033">
    <property type="component" value="Unassembled WGS sequence"/>
</dbReference>
<protein>
    <submittedName>
        <fullName evidence="1">Uncharacterized protein</fullName>
    </submittedName>
</protein>
<keyword evidence="2" id="KW-1185">Reference proteome</keyword>
<reference evidence="1" key="2">
    <citation type="journal article" date="2022" name="New Phytol.">
        <title>Evolutionary transition to the ectomycorrhizal habit in the genomes of a hyperdiverse lineage of mushroom-forming fungi.</title>
        <authorList>
            <person name="Looney B."/>
            <person name="Miyauchi S."/>
            <person name="Morin E."/>
            <person name="Drula E."/>
            <person name="Courty P.E."/>
            <person name="Kohler A."/>
            <person name="Kuo A."/>
            <person name="LaButti K."/>
            <person name="Pangilinan J."/>
            <person name="Lipzen A."/>
            <person name="Riley R."/>
            <person name="Andreopoulos W."/>
            <person name="He G."/>
            <person name="Johnson J."/>
            <person name="Nolan M."/>
            <person name="Tritt A."/>
            <person name="Barry K.W."/>
            <person name="Grigoriev I.V."/>
            <person name="Nagy L.G."/>
            <person name="Hibbett D."/>
            <person name="Henrissat B."/>
            <person name="Matheny P.B."/>
            <person name="Labbe J."/>
            <person name="Martin F.M."/>
        </authorList>
    </citation>
    <scope>NUCLEOTIDE SEQUENCE</scope>
    <source>
        <strain evidence="1">FP105234-sp</strain>
    </source>
</reference>
<organism evidence="1 2">
    <name type="scientific">Auriscalpium vulgare</name>
    <dbReference type="NCBI Taxonomy" id="40419"/>
    <lineage>
        <taxon>Eukaryota</taxon>
        <taxon>Fungi</taxon>
        <taxon>Dikarya</taxon>
        <taxon>Basidiomycota</taxon>
        <taxon>Agaricomycotina</taxon>
        <taxon>Agaricomycetes</taxon>
        <taxon>Russulales</taxon>
        <taxon>Auriscalpiaceae</taxon>
        <taxon>Auriscalpium</taxon>
    </lineage>
</organism>
<name>A0ACB8SC72_9AGAM</name>
<comment type="caution">
    <text evidence="1">The sequence shown here is derived from an EMBL/GenBank/DDBJ whole genome shotgun (WGS) entry which is preliminary data.</text>
</comment>
<dbReference type="EMBL" id="MU275840">
    <property type="protein sequence ID" value="KAI0053423.1"/>
    <property type="molecule type" value="Genomic_DNA"/>
</dbReference>
<proteinExistence type="predicted"/>
<gene>
    <name evidence="1" type="ORF">FA95DRAFT_741955</name>
</gene>
<evidence type="ECO:0000313" key="1">
    <source>
        <dbReference type="EMBL" id="KAI0053423.1"/>
    </source>
</evidence>
<reference evidence="1" key="1">
    <citation type="submission" date="2021-02" db="EMBL/GenBank/DDBJ databases">
        <authorList>
            <consortium name="DOE Joint Genome Institute"/>
            <person name="Ahrendt S."/>
            <person name="Looney B.P."/>
            <person name="Miyauchi S."/>
            <person name="Morin E."/>
            <person name="Drula E."/>
            <person name="Courty P.E."/>
            <person name="Chicoki N."/>
            <person name="Fauchery L."/>
            <person name="Kohler A."/>
            <person name="Kuo A."/>
            <person name="Labutti K."/>
            <person name="Pangilinan J."/>
            <person name="Lipzen A."/>
            <person name="Riley R."/>
            <person name="Andreopoulos W."/>
            <person name="He G."/>
            <person name="Johnson J."/>
            <person name="Barry K.W."/>
            <person name="Grigoriev I.V."/>
            <person name="Nagy L."/>
            <person name="Hibbett D."/>
            <person name="Henrissat B."/>
            <person name="Matheny P.B."/>
            <person name="Labbe J."/>
            <person name="Martin F."/>
        </authorList>
    </citation>
    <scope>NUCLEOTIDE SEQUENCE</scope>
    <source>
        <strain evidence="1">FP105234-sp</strain>
    </source>
</reference>
<evidence type="ECO:0000313" key="2">
    <source>
        <dbReference type="Proteomes" id="UP000814033"/>
    </source>
</evidence>
<accession>A0ACB8SC72</accession>
<sequence>MPGRPEPNGRRQAGPAGGDRHVSGGEPVCLRNASETRGSSSWNAFWRIRNLPLVDHADGRLWGRNVNVSLLSILQRLPLEKELDWGPHALSTVDGRVCACVMVGPRFGPSGQLLALIPDPAVPARNIAGGPSATEASYARAAAWPPCRRNAMVRCLAGDSYARLLMQQSLSKTRTRISADILRVLCPHFPRILIRPAASAPSPLSARIFPRHPLRPLDLRTGVASRQRNTGPPALTAHPAGRRGPAAPAHHVDVPQIFQPLVGVLP</sequence>